<dbReference type="PROSITE" id="PS50110">
    <property type="entry name" value="RESPONSE_REGULATORY"/>
    <property type="match status" value="1"/>
</dbReference>
<feature type="compositionally biased region" description="Low complexity" evidence="9">
    <location>
        <begin position="612"/>
        <end position="629"/>
    </location>
</feature>
<evidence type="ECO:0000259" key="10">
    <source>
        <dbReference type="PROSITE" id="PS50109"/>
    </source>
</evidence>
<dbReference type="SMART" id="SM00387">
    <property type="entry name" value="HATPase_c"/>
    <property type="match status" value="1"/>
</dbReference>
<dbReference type="PROSITE" id="PS50109">
    <property type="entry name" value="HIS_KIN"/>
    <property type="match status" value="1"/>
</dbReference>
<dbReference type="CDD" id="cd16936">
    <property type="entry name" value="HATPase_RsbW-like"/>
    <property type="match status" value="1"/>
</dbReference>
<dbReference type="GO" id="GO:0005886">
    <property type="term" value="C:plasma membrane"/>
    <property type="evidence" value="ECO:0007669"/>
    <property type="project" value="UniProtKB-SubCell"/>
</dbReference>
<dbReference type="CDD" id="cd16922">
    <property type="entry name" value="HATPase_EvgS-ArcB-TorS-like"/>
    <property type="match status" value="1"/>
</dbReference>
<gene>
    <name evidence="12" type="ORF">GA0074696_2925</name>
</gene>
<dbReference type="EC" id="2.7.13.3" evidence="3"/>
<accession>A0A1C4XY39</accession>
<evidence type="ECO:0000256" key="1">
    <source>
        <dbReference type="ARBA" id="ARBA00000085"/>
    </source>
</evidence>
<comment type="catalytic activity">
    <reaction evidence="1">
        <text>ATP + protein L-histidine = ADP + protein N-phospho-L-histidine.</text>
        <dbReference type="EC" id="2.7.13.3"/>
    </reaction>
</comment>
<dbReference type="InterPro" id="IPR036457">
    <property type="entry name" value="PPM-type-like_dom_sf"/>
</dbReference>
<dbReference type="SUPFAM" id="SSF55785">
    <property type="entry name" value="PYP-like sensor domain (PAS domain)"/>
    <property type="match status" value="1"/>
</dbReference>
<dbReference type="Gene3D" id="3.40.50.2300">
    <property type="match status" value="1"/>
</dbReference>
<dbReference type="InterPro" id="IPR001932">
    <property type="entry name" value="PPM-type_phosphatase-like_dom"/>
</dbReference>
<evidence type="ECO:0000313" key="13">
    <source>
        <dbReference type="Proteomes" id="UP000198228"/>
    </source>
</evidence>
<dbReference type="Pfam" id="PF08448">
    <property type="entry name" value="PAS_4"/>
    <property type="match status" value="1"/>
</dbReference>
<dbReference type="Gene3D" id="1.10.287.130">
    <property type="match status" value="1"/>
</dbReference>
<evidence type="ECO:0000256" key="9">
    <source>
        <dbReference type="SAM" id="MobiDB-lite"/>
    </source>
</evidence>
<dbReference type="NCBIfam" id="TIGR00229">
    <property type="entry name" value="sensory_box"/>
    <property type="match status" value="1"/>
</dbReference>
<protein>
    <recommendedName>
        <fullName evidence="3">histidine kinase</fullName>
        <ecNumber evidence="3">2.7.13.3</ecNumber>
    </recommendedName>
</protein>
<dbReference type="InterPro" id="IPR036890">
    <property type="entry name" value="HATPase_C_sf"/>
</dbReference>
<keyword evidence="4 8" id="KW-0597">Phosphoprotein</keyword>
<dbReference type="PANTHER" id="PTHR43547">
    <property type="entry name" value="TWO-COMPONENT HISTIDINE KINASE"/>
    <property type="match status" value="1"/>
</dbReference>
<dbReference type="Gene3D" id="3.30.450.40">
    <property type="match status" value="1"/>
</dbReference>
<keyword evidence="7" id="KW-0902">Two-component regulatory system</keyword>
<dbReference type="SUPFAM" id="SSF55874">
    <property type="entry name" value="ATPase domain of HSP90 chaperone/DNA topoisomerase II/histidine kinase"/>
    <property type="match status" value="2"/>
</dbReference>
<comment type="subcellular location">
    <subcellularLocation>
        <location evidence="2">Cell membrane</location>
    </subcellularLocation>
</comment>
<evidence type="ECO:0000313" key="12">
    <source>
        <dbReference type="EMBL" id="SCF13387.1"/>
    </source>
</evidence>
<dbReference type="RefSeq" id="WP_172894287.1">
    <property type="nucleotide sequence ID" value="NZ_LT607410.1"/>
</dbReference>
<dbReference type="Gene3D" id="3.60.40.10">
    <property type="entry name" value="PPM-type phosphatase domain"/>
    <property type="match status" value="1"/>
</dbReference>
<keyword evidence="6" id="KW-0418">Kinase</keyword>
<sequence length="1385" mass="147715">MTHGRDTDGYDTTARLFPGTDPTSAAHRAIDWSATPLGPVESWPAELRAAVRTVLPSKIPMLIWWGPELVQIFNDPYTGMVGDKFPAAVGQRGAECWAEAWDTLGPMTEQVLAGGGATYAQDQLLFLQRHGYREETYWTFSYSPIHRADGSVAGIFVATSDVTGRLVADRRLALLRTLGDLSIAEADTAGDAARAAARILAEGRADLPLGLVYLRDEQLLDDERGERPPAGPAGDELTLVASFGTPTGDDGAPDGLAAPGRLAEVAQVMRTGQPARITGLARRRAAATVDGMPVDDAVALPLLATGRARPVGVLVLGVTPYRELDEPYRHFLDLVANRVSTALTDVLAYAAQRRRAAALAELDAAKTEFFTDVSHELRTPLTLITGPVQESLADQLQPLPPAQRERLEVVRRNAGRLRKLVNDMLDFARIEAGRLEAERAATDLAALTAGVAESFAHAMRQGGLDYRVDVRPLPRTAYVDRDMWEKVVVNLLSNALKYTLSGTVRLHLHGDDDQVTLTVSDTGVGVPADQQELLFRRFHRVRGSGGRSHEGTGIGLALVQELVRLHGGHVGMRSMEGEGSTFTVRLPYGRPAGAAEVAPARPAYPQDALSWPAPTRPGEAEAAGPAGPAHPAGAPTVLVVEDNVDLRAFLAGLLAPHYRVVTAVDGRDGLAQARALLPDLVLTDMMMPRLDGFGLLRELRADRHTATVPVIVLSARAGEEAAVEGLGAGADDYLAKPFSSEELLARVRAHLELARLRNQEATWRAALVDSLQDAFAVVEPDGTLVEANDAFCRLIGVERLRLPSPPPYDWWPDGELEPAERDRLAAALDEAARTGRGRLTLPLRHADGHRIWVAAVYNSVREPRTDRRLYVATLRDVTTEVNVAARSAALAALSGRLAGASDITEVLDAGLSHLGNLVGGARGIAVTLDGAGAPVVVSSGVDLSDRVRRILAELDNDGEPVLTRDDAGRVTGLGTRIEPGVPDGGIWLELDPPRPLPALDRPLVRQLSGALAQALVRARAYETQRTVALAMQRAMLGPVELPAGFAVRYEPAFRPLEVGGDWYDVVPLPGDLVGVVVGDCVGRGLPAATVMGQLRNACRALLLQAKSPAEVLSALDDFARFVPGGGNTTVFCAIVDRSLGVLRYSSAGHPPAVLMHADGSAELLDRAGSVPLASVAVSGRPEAGARLPGESTLLLYTDGLVERRRELIDAGIARAVDILAEGRQRPEAEVADRLIRDLVPDVRNDDVAVLVYRHREPAVFHATLAADPAQLSGTREALRGWLAGLGVGAPDVEAVLITVGEACANAIEHGYRFATGATVTVRGRLRAGRLEVEVADSGGWREVGVDGGERGRGRLIMARLMDEAVIDGTPQGTVVRLAKRLSGAA</sequence>
<dbReference type="InterPro" id="IPR003594">
    <property type="entry name" value="HATPase_dom"/>
</dbReference>
<dbReference type="InterPro" id="IPR035965">
    <property type="entry name" value="PAS-like_dom_sf"/>
</dbReference>
<dbReference type="Proteomes" id="UP000198228">
    <property type="component" value="Chromosome I"/>
</dbReference>
<evidence type="ECO:0000256" key="3">
    <source>
        <dbReference type="ARBA" id="ARBA00012438"/>
    </source>
</evidence>
<dbReference type="GO" id="GO:0000155">
    <property type="term" value="F:phosphorelay sensor kinase activity"/>
    <property type="evidence" value="ECO:0007669"/>
    <property type="project" value="InterPro"/>
</dbReference>
<evidence type="ECO:0000256" key="4">
    <source>
        <dbReference type="ARBA" id="ARBA00022553"/>
    </source>
</evidence>
<dbReference type="EMBL" id="LT607410">
    <property type="protein sequence ID" value="SCF13387.1"/>
    <property type="molecule type" value="Genomic_DNA"/>
</dbReference>
<dbReference type="SMART" id="SM00388">
    <property type="entry name" value="HisKA"/>
    <property type="match status" value="1"/>
</dbReference>
<dbReference type="CDD" id="cd17574">
    <property type="entry name" value="REC_OmpR"/>
    <property type="match status" value="1"/>
</dbReference>
<dbReference type="Pfam" id="PF07228">
    <property type="entry name" value="SpoIIE"/>
    <property type="match status" value="1"/>
</dbReference>
<dbReference type="InterPro" id="IPR003661">
    <property type="entry name" value="HisK_dim/P_dom"/>
</dbReference>
<organism evidence="12 13">
    <name type="scientific">Micromonospora purpureochromogenes</name>
    <dbReference type="NCBI Taxonomy" id="47872"/>
    <lineage>
        <taxon>Bacteria</taxon>
        <taxon>Bacillati</taxon>
        <taxon>Actinomycetota</taxon>
        <taxon>Actinomycetes</taxon>
        <taxon>Micromonosporales</taxon>
        <taxon>Micromonosporaceae</taxon>
        <taxon>Micromonospora</taxon>
    </lineage>
</organism>
<feature type="domain" description="Histidine kinase" evidence="10">
    <location>
        <begin position="372"/>
        <end position="590"/>
    </location>
</feature>
<evidence type="ECO:0000256" key="7">
    <source>
        <dbReference type="ARBA" id="ARBA00023012"/>
    </source>
</evidence>
<dbReference type="InterPro" id="IPR005467">
    <property type="entry name" value="His_kinase_dom"/>
</dbReference>
<dbReference type="SUPFAM" id="SSF52172">
    <property type="entry name" value="CheY-like"/>
    <property type="match status" value="1"/>
</dbReference>
<evidence type="ECO:0000256" key="5">
    <source>
        <dbReference type="ARBA" id="ARBA00022679"/>
    </source>
</evidence>
<name>A0A1C4XY39_9ACTN</name>
<dbReference type="SMART" id="SM00331">
    <property type="entry name" value="PP2C_SIG"/>
    <property type="match status" value="1"/>
</dbReference>
<dbReference type="SUPFAM" id="SSF47384">
    <property type="entry name" value="Homodimeric domain of signal transducing histidine kinase"/>
    <property type="match status" value="1"/>
</dbReference>
<dbReference type="InterPro" id="IPR036097">
    <property type="entry name" value="HisK_dim/P_sf"/>
</dbReference>
<dbReference type="CDD" id="cd00130">
    <property type="entry name" value="PAS"/>
    <property type="match status" value="1"/>
</dbReference>
<dbReference type="Gene3D" id="3.30.450.20">
    <property type="entry name" value="PAS domain"/>
    <property type="match status" value="2"/>
</dbReference>
<dbReference type="CDD" id="cd00082">
    <property type="entry name" value="HisKA"/>
    <property type="match status" value="1"/>
</dbReference>
<dbReference type="InterPro" id="IPR001789">
    <property type="entry name" value="Sig_transdc_resp-reg_receiver"/>
</dbReference>
<feature type="domain" description="Response regulatory" evidence="11">
    <location>
        <begin position="636"/>
        <end position="751"/>
    </location>
</feature>
<dbReference type="InterPro" id="IPR011006">
    <property type="entry name" value="CheY-like_superfamily"/>
</dbReference>
<dbReference type="FunFam" id="1.10.287.130:FF:000045">
    <property type="entry name" value="Two-component system sensor histidine kinase/response regulator"/>
    <property type="match status" value="1"/>
</dbReference>
<feature type="region of interest" description="Disordered" evidence="9">
    <location>
        <begin position="610"/>
        <end position="629"/>
    </location>
</feature>
<evidence type="ECO:0000256" key="6">
    <source>
        <dbReference type="ARBA" id="ARBA00022777"/>
    </source>
</evidence>
<dbReference type="InterPro" id="IPR013656">
    <property type="entry name" value="PAS_4"/>
</dbReference>
<dbReference type="InterPro" id="IPR000014">
    <property type="entry name" value="PAS"/>
</dbReference>
<evidence type="ECO:0000256" key="2">
    <source>
        <dbReference type="ARBA" id="ARBA00004236"/>
    </source>
</evidence>
<dbReference type="SUPFAM" id="SSF81606">
    <property type="entry name" value="PP2C-like"/>
    <property type="match status" value="1"/>
</dbReference>
<dbReference type="Pfam" id="PF02518">
    <property type="entry name" value="HATPase_c"/>
    <property type="match status" value="1"/>
</dbReference>
<dbReference type="InterPro" id="IPR004358">
    <property type="entry name" value="Sig_transdc_His_kin-like_C"/>
</dbReference>
<dbReference type="SUPFAM" id="SSF55781">
    <property type="entry name" value="GAF domain-like"/>
    <property type="match status" value="1"/>
</dbReference>
<dbReference type="SMART" id="SM00091">
    <property type="entry name" value="PAS"/>
    <property type="match status" value="1"/>
</dbReference>
<evidence type="ECO:0000259" key="11">
    <source>
        <dbReference type="PROSITE" id="PS50110"/>
    </source>
</evidence>
<dbReference type="SMART" id="SM00448">
    <property type="entry name" value="REC"/>
    <property type="match status" value="1"/>
</dbReference>
<dbReference type="PRINTS" id="PR00344">
    <property type="entry name" value="BCTRLSENSOR"/>
</dbReference>
<dbReference type="InterPro" id="IPR029016">
    <property type="entry name" value="GAF-like_dom_sf"/>
</dbReference>
<keyword evidence="5" id="KW-0808">Transferase</keyword>
<dbReference type="Pfam" id="PF13581">
    <property type="entry name" value="HATPase_c_2"/>
    <property type="match status" value="1"/>
</dbReference>
<evidence type="ECO:0000256" key="8">
    <source>
        <dbReference type="PROSITE-ProRule" id="PRU00169"/>
    </source>
</evidence>
<reference evidence="12 13" key="1">
    <citation type="submission" date="2016-06" db="EMBL/GenBank/DDBJ databases">
        <authorList>
            <person name="Kjaerup R.B."/>
            <person name="Dalgaard T.S."/>
            <person name="Juul-Madsen H.R."/>
        </authorList>
    </citation>
    <scope>NUCLEOTIDE SEQUENCE [LARGE SCALE GENOMIC DNA]</scope>
    <source>
        <strain evidence="12 13">DSM 43821</strain>
    </source>
</reference>
<dbReference type="Pfam" id="PF00512">
    <property type="entry name" value="HisKA"/>
    <property type="match status" value="1"/>
</dbReference>
<proteinExistence type="predicted"/>
<dbReference type="PANTHER" id="PTHR43547:SF2">
    <property type="entry name" value="HYBRID SIGNAL TRANSDUCTION HISTIDINE KINASE C"/>
    <property type="match status" value="1"/>
</dbReference>
<dbReference type="Gene3D" id="3.30.565.10">
    <property type="entry name" value="Histidine kinase-like ATPase, C-terminal domain"/>
    <property type="match status" value="2"/>
</dbReference>
<dbReference type="Pfam" id="PF00072">
    <property type="entry name" value="Response_reg"/>
    <property type="match status" value="1"/>
</dbReference>
<dbReference type="FunFam" id="3.30.565.10:FF:000006">
    <property type="entry name" value="Sensor histidine kinase WalK"/>
    <property type="match status" value="1"/>
</dbReference>
<feature type="modified residue" description="4-aspartylphosphate" evidence="8">
    <location>
        <position position="684"/>
    </location>
</feature>